<dbReference type="KEGG" id="eta:ETA_pET450140"/>
<keyword evidence="2 3" id="KW-0732">Signal</keyword>
<evidence type="ECO:0000313" key="4">
    <source>
        <dbReference type="EMBL" id="CAO94958.1"/>
    </source>
</evidence>
<dbReference type="Pfam" id="PF08139">
    <property type="entry name" value="LPAM_1"/>
    <property type="match status" value="1"/>
</dbReference>
<dbReference type="NCBIfam" id="TIGR02747">
    <property type="entry name" value="TraV"/>
    <property type="match status" value="1"/>
</dbReference>
<sequence length="177" mass="19252">MKKIIFLLSTTALLSGCAGMNDDFDCNKTATDQCLTMEQAQGLASQGKSLDDLDASKGGSEKKVVSETVATKPLSNNKPVINSYINPVESGSTVKSSLFPQQNVHPVISTTPMRVIEKVNPNSAGSVNSVRYQDVTQRIWISPWVDKDDSFHQPSIVEFVTEHSSWKKEFNSIGNGG</sequence>
<geneLocation type="plasmid" evidence="4 5">
    <name>pET45</name>
</geneLocation>
<name>B2VB10_ERWT9</name>
<dbReference type="RefSeq" id="WP_012443475.1">
    <property type="nucleotide sequence ID" value="NC_010699.1"/>
</dbReference>
<dbReference type="Proteomes" id="UP000001726">
    <property type="component" value="Plasmid pET45"/>
</dbReference>
<evidence type="ECO:0000256" key="3">
    <source>
        <dbReference type="SAM" id="SignalP"/>
    </source>
</evidence>
<dbReference type="PROSITE" id="PS51257">
    <property type="entry name" value="PROKAR_LIPOPROTEIN"/>
    <property type="match status" value="1"/>
</dbReference>
<dbReference type="Pfam" id="PF09676">
    <property type="entry name" value="TraV"/>
    <property type="match status" value="1"/>
</dbReference>
<organism evidence="4 5">
    <name type="scientific">Erwinia tasmaniensis (strain DSM 17950 / CFBP 7177 / CIP 109463 / NCPPB 4357 / Et1/99)</name>
    <dbReference type="NCBI Taxonomy" id="465817"/>
    <lineage>
        <taxon>Bacteria</taxon>
        <taxon>Pseudomonadati</taxon>
        <taxon>Pseudomonadota</taxon>
        <taxon>Gammaproteobacteria</taxon>
        <taxon>Enterobacterales</taxon>
        <taxon>Erwiniaceae</taxon>
        <taxon>Erwinia</taxon>
    </lineage>
</organism>
<dbReference type="AlphaFoldDB" id="B2VB10"/>
<evidence type="ECO:0000313" key="5">
    <source>
        <dbReference type="Proteomes" id="UP000001726"/>
    </source>
</evidence>
<feature type="chain" id="PRO_5002782064" description="Type IV secretion system putative lipoprotein virB7" evidence="3">
    <location>
        <begin position="21"/>
        <end position="177"/>
    </location>
</feature>
<keyword evidence="4" id="KW-0614">Plasmid</keyword>
<dbReference type="HOGENOM" id="CLU_125919_0_0_6"/>
<dbReference type="NCBIfam" id="NF010293">
    <property type="entry name" value="PRK13733.1"/>
    <property type="match status" value="1"/>
</dbReference>
<dbReference type="OrthoDB" id="6539313at2"/>
<feature type="signal peptide" evidence="3">
    <location>
        <begin position="1"/>
        <end position="20"/>
    </location>
</feature>
<dbReference type="InterPro" id="IPR012640">
    <property type="entry name" value="Membr_lipoprot_lipid_attach_CS"/>
</dbReference>
<gene>
    <name evidence="4" type="primary">traV</name>
    <name evidence="4" type="ordered locus">ETA_pET450140</name>
</gene>
<evidence type="ECO:0000256" key="2">
    <source>
        <dbReference type="ARBA" id="ARBA00022729"/>
    </source>
</evidence>
<dbReference type="EMBL" id="CU468132">
    <property type="protein sequence ID" value="CAO94958.1"/>
    <property type="molecule type" value="Genomic_DNA"/>
</dbReference>
<dbReference type="InterPro" id="IPR014118">
    <property type="entry name" value="T4SS_TraV"/>
</dbReference>
<protein>
    <recommendedName>
        <fullName evidence="1">Type IV secretion system putative lipoprotein virB7</fullName>
    </recommendedName>
</protein>
<proteinExistence type="predicted"/>
<accession>B2VB10</accession>
<evidence type="ECO:0000256" key="1">
    <source>
        <dbReference type="ARBA" id="ARBA00017922"/>
    </source>
</evidence>
<keyword evidence="5" id="KW-1185">Reference proteome</keyword>
<reference evidence="4 5" key="1">
    <citation type="journal article" date="2008" name="Environ. Microbiol.">
        <title>The genome of Erwinia tasmaniensis strain Et1/99, a non-pathogenic bacterium in the genus Erwinia.</title>
        <authorList>
            <person name="Kube M."/>
            <person name="Migdoll A.M."/>
            <person name="Mueller I."/>
            <person name="Kuhl H."/>
            <person name="Beck A."/>
            <person name="Reinhardt R."/>
            <person name="Geider K."/>
        </authorList>
    </citation>
    <scope>NUCLEOTIDE SEQUENCE [LARGE SCALE GENOMIC DNA]</scope>
    <source>
        <strain evidence="5">DSM 17950 / CFBP 7177 / CIP 109463 / NCPPB 4357 / Et1/99</strain>
        <plasmid evidence="5">pET45</plasmid>
    </source>
</reference>